<name>A0A934I011_9CLOT</name>
<dbReference type="Gene3D" id="3.60.110.10">
    <property type="entry name" value="Carbon-nitrogen hydrolase"/>
    <property type="match status" value="1"/>
</dbReference>
<dbReference type="InterPro" id="IPR036526">
    <property type="entry name" value="C-N_Hydrolase_sf"/>
</dbReference>
<keyword evidence="2 4" id="KW-0378">Hydrolase</keyword>
<dbReference type="CDD" id="cd07197">
    <property type="entry name" value="nitrilase"/>
    <property type="match status" value="1"/>
</dbReference>
<dbReference type="PANTHER" id="PTHR43674:SF2">
    <property type="entry name" value="BETA-UREIDOPROPIONASE"/>
    <property type="match status" value="1"/>
</dbReference>
<evidence type="ECO:0000256" key="1">
    <source>
        <dbReference type="ARBA" id="ARBA00010613"/>
    </source>
</evidence>
<gene>
    <name evidence="4" type="ORF">I6U51_16705</name>
</gene>
<dbReference type="InterPro" id="IPR003010">
    <property type="entry name" value="C-N_Hydrolase"/>
</dbReference>
<dbReference type="GO" id="GO:0016811">
    <property type="term" value="F:hydrolase activity, acting on carbon-nitrogen (but not peptide) bonds, in linear amides"/>
    <property type="evidence" value="ECO:0007669"/>
    <property type="project" value="TreeGrafter"/>
</dbReference>
<evidence type="ECO:0000259" key="3">
    <source>
        <dbReference type="PROSITE" id="PS50263"/>
    </source>
</evidence>
<keyword evidence="5" id="KW-1185">Reference proteome</keyword>
<comment type="similarity">
    <text evidence="1">Belongs to the carbon-nitrogen hydrolase superfamily. NIT1/NIT2 family.</text>
</comment>
<accession>A0A934I011</accession>
<feature type="domain" description="CN hydrolase" evidence="3">
    <location>
        <begin position="1"/>
        <end position="140"/>
    </location>
</feature>
<dbReference type="RefSeq" id="WP_211143707.1">
    <property type="nucleotide sequence ID" value="NZ_JAEEGB010000025.1"/>
</dbReference>
<protein>
    <submittedName>
        <fullName evidence="4">Carbon-nitrogen hydrolase family protein</fullName>
    </submittedName>
</protein>
<proteinExistence type="inferred from homology"/>
<comment type="caution">
    <text evidence="4">The sequence shown here is derived from an EMBL/GenBank/DDBJ whole genome shotgun (WGS) entry which is preliminary data.</text>
</comment>
<evidence type="ECO:0000313" key="5">
    <source>
        <dbReference type="Proteomes" id="UP000622687"/>
    </source>
</evidence>
<dbReference type="Pfam" id="PF00795">
    <property type="entry name" value="CN_hydrolase"/>
    <property type="match status" value="1"/>
</dbReference>
<dbReference type="Proteomes" id="UP000622687">
    <property type="component" value="Unassembled WGS sequence"/>
</dbReference>
<dbReference type="InterPro" id="IPR001110">
    <property type="entry name" value="UPF0012_CS"/>
</dbReference>
<dbReference type="InterPro" id="IPR050345">
    <property type="entry name" value="Aliph_Amidase/BUP"/>
</dbReference>
<dbReference type="PROSITE" id="PS01227">
    <property type="entry name" value="UPF0012"/>
    <property type="match status" value="1"/>
</dbReference>
<organism evidence="4 5">
    <name type="scientific">Clostridium aciditolerans</name>
    <dbReference type="NCBI Taxonomy" id="339861"/>
    <lineage>
        <taxon>Bacteria</taxon>
        <taxon>Bacillati</taxon>
        <taxon>Bacillota</taxon>
        <taxon>Clostridia</taxon>
        <taxon>Eubacteriales</taxon>
        <taxon>Clostridiaceae</taxon>
        <taxon>Clostridium</taxon>
    </lineage>
</organism>
<dbReference type="EMBL" id="JAEEGB010000025">
    <property type="protein sequence ID" value="MBI6874314.1"/>
    <property type="molecule type" value="Genomic_DNA"/>
</dbReference>
<dbReference type="PANTHER" id="PTHR43674">
    <property type="entry name" value="NITRILASE C965.09-RELATED"/>
    <property type="match status" value="1"/>
</dbReference>
<dbReference type="SUPFAM" id="SSF56317">
    <property type="entry name" value="Carbon-nitrogen hydrolase"/>
    <property type="match status" value="1"/>
</dbReference>
<sequence length="140" mass="15943">MYEVSSDLPEGYFYNSAPIINPKGEIIAVYRKMAPWRPSEQFTAPGKEYIVFEIPEKNTKVGVMICYDLNFPEIARNLTLMGAEVLVKLTQDPEELYELNKPIHFARALENQAYLVSTNTSGTFGNFSLLWKVLDNKSRG</sequence>
<evidence type="ECO:0000313" key="4">
    <source>
        <dbReference type="EMBL" id="MBI6874314.1"/>
    </source>
</evidence>
<reference evidence="4" key="1">
    <citation type="submission" date="2020-12" db="EMBL/GenBank/DDBJ databases">
        <title>Clostridium thailandense sp. nov., a novel acetogenic bacterium isolated from peat land soil in Thailand.</title>
        <authorList>
            <person name="Chaikitkaew S."/>
            <person name="Birkeland N.K."/>
        </authorList>
    </citation>
    <scope>NUCLEOTIDE SEQUENCE</scope>
    <source>
        <strain evidence="4">DSM 17425</strain>
    </source>
</reference>
<dbReference type="AlphaFoldDB" id="A0A934I011"/>
<dbReference type="PROSITE" id="PS50263">
    <property type="entry name" value="CN_HYDROLASE"/>
    <property type="match status" value="1"/>
</dbReference>
<evidence type="ECO:0000256" key="2">
    <source>
        <dbReference type="ARBA" id="ARBA00022801"/>
    </source>
</evidence>